<evidence type="ECO:0000313" key="3">
    <source>
        <dbReference type="Proteomes" id="UP001592528"/>
    </source>
</evidence>
<reference evidence="2 3" key="1">
    <citation type="submission" date="2024-09" db="EMBL/GenBank/DDBJ databases">
        <authorList>
            <person name="Lee S.D."/>
        </authorList>
    </citation>
    <scope>NUCLEOTIDE SEQUENCE [LARGE SCALE GENOMIC DNA]</scope>
    <source>
        <strain evidence="2 3">N1-5</strain>
    </source>
</reference>
<organism evidence="2 3">
    <name type="scientific">Streptacidiphilus cavernicola</name>
    <dbReference type="NCBI Taxonomy" id="3342716"/>
    <lineage>
        <taxon>Bacteria</taxon>
        <taxon>Bacillati</taxon>
        <taxon>Actinomycetota</taxon>
        <taxon>Actinomycetes</taxon>
        <taxon>Kitasatosporales</taxon>
        <taxon>Streptomycetaceae</taxon>
        <taxon>Streptacidiphilus</taxon>
    </lineage>
</organism>
<feature type="chain" id="PRO_5046791013" evidence="1">
    <location>
        <begin position="28"/>
        <end position="241"/>
    </location>
</feature>
<accession>A0ABV6V139</accession>
<keyword evidence="1" id="KW-0732">Signal</keyword>
<keyword evidence="3" id="KW-1185">Reference proteome</keyword>
<dbReference type="EMBL" id="JBHEZZ010000046">
    <property type="protein sequence ID" value="MFC1407434.1"/>
    <property type="molecule type" value="Genomic_DNA"/>
</dbReference>
<name>A0ABV6V139_9ACTN</name>
<protein>
    <submittedName>
        <fullName evidence="2">DUF2993 domain-containing protein</fullName>
    </submittedName>
</protein>
<comment type="caution">
    <text evidence="2">The sequence shown here is derived from an EMBL/GenBank/DDBJ whole genome shotgun (WGS) entry which is preliminary data.</text>
</comment>
<evidence type="ECO:0000256" key="1">
    <source>
        <dbReference type="SAM" id="SignalP"/>
    </source>
</evidence>
<sequence length="241" mass="24862">MRLIPKPRARRFAALGLLCAVAAAGFADRLTDAWVEHRTAEAFQEATGAAGPTSVHVGGIPVLTQVLSGQLAHVDLSSGEIPASGSRPVPITGLSLHLNGLRAYGNAQAAHVDSVRGTASLSYRDLSDSLGLQIRPDRDPGRVDATADVPLLGQVTVSAELAVAGPTGIAFRDPRVVGDLPPGVASMVTRALEQPLTLRNLPQGLKLQGLTTDASGVNVDLTGRDVTFTPDSGAGTSDTRV</sequence>
<dbReference type="Pfam" id="PF11209">
    <property type="entry name" value="LmeA"/>
    <property type="match status" value="1"/>
</dbReference>
<feature type="signal peptide" evidence="1">
    <location>
        <begin position="1"/>
        <end position="27"/>
    </location>
</feature>
<gene>
    <name evidence="2" type="ORF">ACEZDJ_39770</name>
</gene>
<evidence type="ECO:0000313" key="2">
    <source>
        <dbReference type="EMBL" id="MFC1407434.1"/>
    </source>
</evidence>
<dbReference type="Proteomes" id="UP001592528">
    <property type="component" value="Unassembled WGS sequence"/>
</dbReference>
<proteinExistence type="predicted"/>
<dbReference type="InterPro" id="IPR021373">
    <property type="entry name" value="DUF2993"/>
</dbReference>
<dbReference type="RefSeq" id="WP_198037666.1">
    <property type="nucleotide sequence ID" value="NZ_JBHEZZ010000046.1"/>
</dbReference>